<evidence type="ECO:0000313" key="3">
    <source>
        <dbReference type="EMBL" id="PCS06863.1"/>
    </source>
</evidence>
<dbReference type="InterPro" id="IPR002052">
    <property type="entry name" value="DNA_methylase_N6_adenine_CS"/>
</dbReference>
<dbReference type="InterPro" id="IPR004398">
    <property type="entry name" value="RNA_MeTrfase_RsmD"/>
</dbReference>
<comment type="caution">
    <text evidence="3">The sequence shown here is derived from an EMBL/GenBank/DDBJ whole genome shotgun (WGS) entry which is preliminary data.</text>
</comment>
<evidence type="ECO:0000256" key="1">
    <source>
        <dbReference type="ARBA" id="ARBA00022603"/>
    </source>
</evidence>
<dbReference type="Gene3D" id="3.40.50.150">
    <property type="entry name" value="Vaccinia Virus protein VP39"/>
    <property type="match status" value="1"/>
</dbReference>
<name>A0A2A5S080_9LACT</name>
<dbReference type="PANTHER" id="PTHR43542:SF1">
    <property type="entry name" value="METHYLTRANSFERASE"/>
    <property type="match status" value="1"/>
</dbReference>
<evidence type="ECO:0000313" key="4">
    <source>
        <dbReference type="Proteomes" id="UP000242246"/>
    </source>
</evidence>
<dbReference type="CDD" id="cd02440">
    <property type="entry name" value="AdoMet_MTases"/>
    <property type="match status" value="1"/>
</dbReference>
<dbReference type="PANTHER" id="PTHR43542">
    <property type="entry name" value="METHYLTRANSFERASE"/>
    <property type="match status" value="1"/>
</dbReference>
<accession>A0A2A5S080</accession>
<dbReference type="EMBL" id="JXJX01000006">
    <property type="protein sequence ID" value="PCS06863.1"/>
    <property type="molecule type" value="Genomic_DNA"/>
</dbReference>
<dbReference type="Pfam" id="PF03602">
    <property type="entry name" value="Cons_hypoth95"/>
    <property type="match status" value="1"/>
</dbReference>
<keyword evidence="1 3" id="KW-0489">Methyltransferase</keyword>
<dbReference type="PROSITE" id="PS00092">
    <property type="entry name" value="N6_MTASE"/>
    <property type="match status" value="1"/>
</dbReference>
<gene>
    <name evidence="3" type="ORF">RU87_GL001323</name>
</gene>
<reference evidence="3 4" key="1">
    <citation type="submission" date="2014-12" db="EMBL/GenBank/DDBJ databases">
        <title>Draft genome sequences of 10 type strains of Lactococcus.</title>
        <authorList>
            <person name="Sun Z."/>
            <person name="Zhong Z."/>
            <person name="Liu W."/>
            <person name="Zhang W."/>
            <person name="Zhang H."/>
        </authorList>
    </citation>
    <scope>NUCLEOTIDE SEQUENCE [LARGE SCALE GENOMIC DNA]</scope>
    <source>
        <strain evidence="3 4">DSM 20686</strain>
    </source>
</reference>
<evidence type="ECO:0000256" key="2">
    <source>
        <dbReference type="ARBA" id="ARBA00022679"/>
    </source>
</evidence>
<dbReference type="GO" id="GO:0003676">
    <property type="term" value="F:nucleic acid binding"/>
    <property type="evidence" value="ECO:0007669"/>
    <property type="project" value="InterPro"/>
</dbReference>
<keyword evidence="2" id="KW-0808">Transferase</keyword>
<dbReference type="SUPFAM" id="SSF53335">
    <property type="entry name" value="S-adenosyl-L-methionine-dependent methyltransferases"/>
    <property type="match status" value="1"/>
</dbReference>
<dbReference type="NCBIfam" id="TIGR00095">
    <property type="entry name" value="16S rRNA (guanine(966)-N(2))-methyltransferase RsmD"/>
    <property type="match status" value="1"/>
</dbReference>
<keyword evidence="4" id="KW-1185">Reference proteome</keyword>
<dbReference type="GO" id="GO:0008168">
    <property type="term" value="F:methyltransferase activity"/>
    <property type="evidence" value="ECO:0007669"/>
    <property type="project" value="UniProtKB-KW"/>
</dbReference>
<dbReference type="GO" id="GO:0031167">
    <property type="term" value="P:rRNA methylation"/>
    <property type="evidence" value="ECO:0007669"/>
    <property type="project" value="InterPro"/>
</dbReference>
<dbReference type="STRING" id="1348632.GCA_001591745_00706"/>
<dbReference type="Proteomes" id="UP000242246">
    <property type="component" value="Unassembled WGS sequence"/>
</dbReference>
<dbReference type="RefSeq" id="WP_068161600.1">
    <property type="nucleotide sequence ID" value="NZ_JXJX01000006.1"/>
</dbReference>
<organism evidence="3 4">
    <name type="scientific">Pseudolactococcus plantarum</name>
    <dbReference type="NCBI Taxonomy" id="1365"/>
    <lineage>
        <taxon>Bacteria</taxon>
        <taxon>Bacillati</taxon>
        <taxon>Bacillota</taxon>
        <taxon>Bacilli</taxon>
        <taxon>Lactobacillales</taxon>
        <taxon>Streptococcaceae</taxon>
        <taxon>Pseudolactococcus</taxon>
    </lineage>
</organism>
<dbReference type="AlphaFoldDB" id="A0A2A5S080"/>
<dbReference type="OrthoDB" id="9803017at2"/>
<sequence>MRVIAGDFGGRNLKTLGGKTTRPTGDKVRAAMFSMIGPFFDGGQVLDLYAGSGGLAIEAVSRGISNAILVERDYQAQAVILDNIKMTKEANKFTLLKMDAHRALQSMSERFDLVFLDPPYAQASIVEDIEQIVSLNLLADQAIIVCETDTSIDLPSEIANLKVIKEKNYGISKVTIYERGSNE</sequence>
<protein>
    <submittedName>
        <fullName evidence="3">Methylase</fullName>
    </submittedName>
</protein>
<dbReference type="PIRSF" id="PIRSF004553">
    <property type="entry name" value="CHP00095"/>
    <property type="match status" value="1"/>
</dbReference>
<proteinExistence type="predicted"/>
<dbReference type="InterPro" id="IPR029063">
    <property type="entry name" value="SAM-dependent_MTases_sf"/>
</dbReference>